<gene>
    <name evidence="1" type="ORF">PHJA_001236300</name>
</gene>
<keyword evidence="2" id="KW-1185">Reference proteome</keyword>
<sequence length="84" mass="9505">MKSRSSSSEPYARMKETKMTTFYSSARAGLYKPNPTLVPSHRRDSLHCRRHEPGTSLATAAPLLNQHIAHAKYHARSAVNYKSY</sequence>
<dbReference type="Proteomes" id="UP000653305">
    <property type="component" value="Unassembled WGS sequence"/>
</dbReference>
<name>A0A830C407_9LAMI</name>
<dbReference type="AlphaFoldDB" id="A0A830C407"/>
<proteinExistence type="predicted"/>
<reference evidence="1" key="1">
    <citation type="submission" date="2020-07" db="EMBL/GenBank/DDBJ databases">
        <title>Ethylene signaling mediates host invasion by parasitic plants.</title>
        <authorList>
            <person name="Yoshida S."/>
        </authorList>
    </citation>
    <scope>NUCLEOTIDE SEQUENCE</scope>
    <source>
        <strain evidence="1">Okayama</strain>
    </source>
</reference>
<organism evidence="1 2">
    <name type="scientific">Phtheirospermum japonicum</name>
    <dbReference type="NCBI Taxonomy" id="374723"/>
    <lineage>
        <taxon>Eukaryota</taxon>
        <taxon>Viridiplantae</taxon>
        <taxon>Streptophyta</taxon>
        <taxon>Embryophyta</taxon>
        <taxon>Tracheophyta</taxon>
        <taxon>Spermatophyta</taxon>
        <taxon>Magnoliopsida</taxon>
        <taxon>eudicotyledons</taxon>
        <taxon>Gunneridae</taxon>
        <taxon>Pentapetalae</taxon>
        <taxon>asterids</taxon>
        <taxon>lamiids</taxon>
        <taxon>Lamiales</taxon>
        <taxon>Orobanchaceae</taxon>
        <taxon>Orobanchaceae incertae sedis</taxon>
        <taxon>Phtheirospermum</taxon>
    </lineage>
</organism>
<evidence type="ECO:0000313" key="2">
    <source>
        <dbReference type="Proteomes" id="UP000653305"/>
    </source>
</evidence>
<dbReference type="EMBL" id="BMAC01000230">
    <property type="protein sequence ID" value="GFP90923.1"/>
    <property type="molecule type" value="Genomic_DNA"/>
</dbReference>
<evidence type="ECO:0000313" key="1">
    <source>
        <dbReference type="EMBL" id="GFP90923.1"/>
    </source>
</evidence>
<accession>A0A830C407</accession>
<protein>
    <submittedName>
        <fullName evidence="1">Uncharacterized protein</fullName>
    </submittedName>
</protein>
<comment type="caution">
    <text evidence="1">The sequence shown here is derived from an EMBL/GenBank/DDBJ whole genome shotgun (WGS) entry which is preliminary data.</text>
</comment>